<dbReference type="AlphaFoldDB" id="X5MDF1"/>
<dbReference type="STRING" id="1458461.BN1012_Phect200"/>
<proteinExistence type="predicted"/>
<dbReference type="EMBL" id="HG966617">
    <property type="protein sequence ID" value="CDO58414.1"/>
    <property type="molecule type" value="Genomic_DNA"/>
</dbReference>
<accession>X5MDF1</accession>
<dbReference type="InterPro" id="IPR032710">
    <property type="entry name" value="NTF2-like_dom_sf"/>
</dbReference>
<sequence>MIEKCIADWHDYIIHKKPGGLEDLIADECVFLSPVVFTPQHGKDITLAYLRAAGGTLGGQAKGDDGKPADNAGKFKYTKEVLAGHHAVLEFETEMNGKYVNGVDIITCNDEGKITEFRVMIRPLQAVQAVHAAMGAMLEKMKQAG</sequence>
<dbReference type="KEGG" id="pect:BN1012_Phect200"/>
<organism evidence="1 2">
    <name type="scientific">Candidatus Phaeomarinibacter ectocarpi</name>
    <dbReference type="NCBI Taxonomy" id="1458461"/>
    <lineage>
        <taxon>Bacteria</taxon>
        <taxon>Pseudomonadati</taxon>
        <taxon>Pseudomonadota</taxon>
        <taxon>Alphaproteobacteria</taxon>
        <taxon>Hyphomicrobiales</taxon>
        <taxon>Parvibaculaceae</taxon>
        <taxon>Candidatus Phaeomarinibacter</taxon>
    </lineage>
</organism>
<gene>
    <name evidence="1" type="ORF">BN1012_Phect200</name>
</gene>
<protein>
    <recommendedName>
        <fullName evidence="3">SnoaL-like domain-containing protein</fullName>
    </recommendedName>
</protein>
<dbReference type="RefSeq" id="WP_043949370.1">
    <property type="nucleotide sequence ID" value="NZ_HG966617.1"/>
</dbReference>
<dbReference type="Gene3D" id="3.10.450.50">
    <property type="match status" value="1"/>
</dbReference>
<dbReference type="HOGENOM" id="CLU_119884_0_0_5"/>
<reference evidence="1 2" key="1">
    <citation type="journal article" date="2014" name="Front. Genet.">
        <title>Genome and metabolic network of "Candidatus Phaeomarinobacter ectocarpi" Ec32, a new candidate genus of Alphaproteobacteria frequently associated with brown algae.</title>
        <authorList>
            <person name="Dittami S.M."/>
            <person name="Barbeyron T."/>
            <person name="Boyen C."/>
            <person name="Cambefort J."/>
            <person name="Collet G."/>
            <person name="Delage L."/>
            <person name="Gobet A."/>
            <person name="Groisillier A."/>
            <person name="Leblanc C."/>
            <person name="Michel G."/>
            <person name="Scornet D."/>
            <person name="Siegel A."/>
            <person name="Tapia J.E."/>
            <person name="Tonon T."/>
        </authorList>
    </citation>
    <scope>NUCLEOTIDE SEQUENCE [LARGE SCALE GENOMIC DNA]</scope>
    <source>
        <strain evidence="1 2">Ec32</strain>
    </source>
</reference>
<dbReference type="Proteomes" id="UP000032160">
    <property type="component" value="Chromosome I"/>
</dbReference>
<keyword evidence="2" id="KW-1185">Reference proteome</keyword>
<dbReference type="SUPFAM" id="SSF54427">
    <property type="entry name" value="NTF2-like"/>
    <property type="match status" value="1"/>
</dbReference>
<evidence type="ECO:0000313" key="2">
    <source>
        <dbReference type="Proteomes" id="UP000032160"/>
    </source>
</evidence>
<dbReference type="OrthoDB" id="1163083at2"/>
<evidence type="ECO:0008006" key="3">
    <source>
        <dbReference type="Google" id="ProtNLM"/>
    </source>
</evidence>
<evidence type="ECO:0000313" key="1">
    <source>
        <dbReference type="EMBL" id="CDO58414.1"/>
    </source>
</evidence>
<name>X5MDF1_9HYPH</name>